<dbReference type="PANTHER" id="PTHR46638">
    <property type="entry name" value="CORRINOID ADENOSYLTRANSFERASE"/>
    <property type="match status" value="1"/>
</dbReference>
<dbReference type="InterPro" id="IPR003724">
    <property type="entry name" value="CblAdoTrfase_CobA"/>
</dbReference>
<dbReference type="GO" id="GO:0008817">
    <property type="term" value="F:corrinoid adenosyltransferase activity"/>
    <property type="evidence" value="ECO:0007669"/>
    <property type="project" value="InterPro"/>
</dbReference>
<dbReference type="Gene3D" id="3.40.50.300">
    <property type="entry name" value="P-loop containing nucleotide triphosphate hydrolases"/>
    <property type="match status" value="1"/>
</dbReference>
<accession>A0AAU8A9G0</accession>
<dbReference type="SUPFAM" id="SSF52540">
    <property type="entry name" value="P-loop containing nucleoside triphosphate hydrolases"/>
    <property type="match status" value="1"/>
</dbReference>
<proteinExistence type="predicted"/>
<dbReference type="RefSeq" id="WP_079547379.1">
    <property type="nucleotide sequence ID" value="NZ_CP117826.1"/>
</dbReference>
<gene>
    <name evidence="1" type="ORF">PUP29_02575</name>
</gene>
<dbReference type="EMBL" id="CP117826">
    <property type="protein sequence ID" value="XCC62828.1"/>
    <property type="molecule type" value="Genomic_DNA"/>
</dbReference>
<dbReference type="Pfam" id="PF02572">
    <property type="entry name" value="CobA_CobO_BtuR"/>
    <property type="match status" value="1"/>
</dbReference>
<dbReference type="GO" id="GO:0005524">
    <property type="term" value="F:ATP binding"/>
    <property type="evidence" value="ECO:0007669"/>
    <property type="project" value="InterPro"/>
</dbReference>
<organism evidence="1">
    <name type="scientific">Christensenella massiliensis</name>
    <dbReference type="NCBI Taxonomy" id="1805714"/>
    <lineage>
        <taxon>Bacteria</taxon>
        <taxon>Bacillati</taxon>
        <taxon>Bacillota</taxon>
        <taxon>Clostridia</taxon>
        <taxon>Christensenellales</taxon>
        <taxon>Christensenellaceae</taxon>
        <taxon>Christensenella</taxon>
    </lineage>
</organism>
<dbReference type="AlphaFoldDB" id="A0AAU8A9G0"/>
<protein>
    <submittedName>
        <fullName evidence="1">Cob(I)yrinic acid a,c-diamide adenosyltransferase</fullName>
    </submittedName>
</protein>
<reference evidence="1" key="1">
    <citation type="submission" date="2023-02" db="EMBL/GenBank/DDBJ databases">
        <title>Gut commensal Christensenella minuta modulates host metabolism via a new class of secondary bile acids.</title>
        <authorList>
            <person name="Liu C."/>
        </authorList>
    </citation>
    <scope>NUCLEOTIDE SEQUENCE</scope>
    <source>
        <strain evidence="1">CA70</strain>
    </source>
</reference>
<dbReference type="InterPro" id="IPR027417">
    <property type="entry name" value="P-loop_NTPase"/>
</dbReference>
<name>A0AAU8A9G0_9FIRM</name>
<dbReference type="PANTHER" id="PTHR46638:SF1">
    <property type="entry name" value="CORRINOID ADENOSYLTRANSFERASE"/>
    <property type="match status" value="1"/>
</dbReference>
<dbReference type="GO" id="GO:0009236">
    <property type="term" value="P:cobalamin biosynthetic process"/>
    <property type="evidence" value="ECO:0007669"/>
    <property type="project" value="InterPro"/>
</dbReference>
<sequence length="172" mass="18944">MKGLIHIYCGDGKGKTTAAVGLAVRAAGHGKRVLFLQFMKDGTSGELRVLADIPGITVFPGEKGVKFAWSMSEQEKEDARTLQNKRLKDAAEMAEDYDLLILDEAVGTCEAGFLDKDVLCSFLDDKPESLEVVLTGRSPGRELSERADYISEIKKIRHPFDRGIKAREGIEQ</sequence>
<evidence type="ECO:0000313" key="1">
    <source>
        <dbReference type="EMBL" id="XCC62828.1"/>
    </source>
</evidence>
<dbReference type="PIRSF" id="PIRSF015617">
    <property type="entry name" value="Adensltrnsf_CobA"/>
    <property type="match status" value="1"/>
</dbReference>